<evidence type="ECO:0000313" key="1">
    <source>
        <dbReference type="EMBL" id="RKD90031.1"/>
    </source>
</evidence>
<dbReference type="Proteomes" id="UP000283387">
    <property type="component" value="Unassembled WGS sequence"/>
</dbReference>
<dbReference type="EMBL" id="RAPN01000001">
    <property type="protein sequence ID" value="RKD90031.1"/>
    <property type="molecule type" value="Genomic_DNA"/>
</dbReference>
<dbReference type="AlphaFoldDB" id="A0A419W3H1"/>
<comment type="caution">
    <text evidence="1">The sequence shown here is derived from an EMBL/GenBank/DDBJ whole genome shotgun (WGS) entry which is preliminary data.</text>
</comment>
<sequence length="130" mass="14632">MALRIILDNFSKVTVGSIWAAPNYIWNNGFARNLHGLGYHPAIVEKVKKDGISVQLTPGTSKTYKIGSCVFVVKLARFSRKSNFLLKLSMPYLIEDLEALSTGWDNVQCLSENQLHDFQTQIAFCKGHTR</sequence>
<reference evidence="1 2" key="1">
    <citation type="submission" date="2018-09" db="EMBL/GenBank/DDBJ databases">
        <title>Genomic Encyclopedia of Archaeal and Bacterial Type Strains, Phase II (KMG-II): from individual species to whole genera.</title>
        <authorList>
            <person name="Goeker M."/>
        </authorList>
    </citation>
    <scope>NUCLEOTIDE SEQUENCE [LARGE SCALE GENOMIC DNA]</scope>
    <source>
        <strain evidence="1 2">DSM 27148</strain>
    </source>
</reference>
<dbReference type="OrthoDB" id="1122407at2"/>
<protein>
    <submittedName>
        <fullName evidence="1">Uncharacterized protein</fullName>
    </submittedName>
</protein>
<evidence type="ECO:0000313" key="2">
    <source>
        <dbReference type="Proteomes" id="UP000283387"/>
    </source>
</evidence>
<proteinExistence type="predicted"/>
<gene>
    <name evidence="1" type="ORF">BC643_0367</name>
</gene>
<dbReference type="RefSeq" id="WP_120271470.1">
    <property type="nucleotide sequence ID" value="NZ_RAPN01000001.1"/>
</dbReference>
<name>A0A419W3H1_9BACT</name>
<organism evidence="1 2">
    <name type="scientific">Mangrovibacterium diazotrophicum</name>
    <dbReference type="NCBI Taxonomy" id="1261403"/>
    <lineage>
        <taxon>Bacteria</taxon>
        <taxon>Pseudomonadati</taxon>
        <taxon>Bacteroidota</taxon>
        <taxon>Bacteroidia</taxon>
        <taxon>Marinilabiliales</taxon>
        <taxon>Prolixibacteraceae</taxon>
        <taxon>Mangrovibacterium</taxon>
    </lineage>
</organism>
<accession>A0A419W3H1</accession>
<keyword evidence="2" id="KW-1185">Reference proteome</keyword>